<dbReference type="Proteomes" id="UP001234343">
    <property type="component" value="Unassembled WGS sequence"/>
</dbReference>
<keyword evidence="4" id="KW-0378">Hydrolase</keyword>
<dbReference type="InterPro" id="IPR050832">
    <property type="entry name" value="Bact_Acetyltransf"/>
</dbReference>
<keyword evidence="5" id="KW-1185">Reference proteome</keyword>
<reference evidence="4 5" key="1">
    <citation type="submission" date="2023-06" db="EMBL/GenBank/DDBJ databases">
        <title>Alteromonas sp. ASW11-36 isolated from intertidal sand.</title>
        <authorList>
            <person name="Li Y."/>
        </authorList>
    </citation>
    <scope>NUCLEOTIDE SEQUENCE [LARGE SCALE GENOMIC DNA]</scope>
    <source>
        <strain evidence="4 5">ASW11-36</strain>
    </source>
</reference>
<dbReference type="InterPro" id="IPR016181">
    <property type="entry name" value="Acyl_CoA_acyltransferase"/>
</dbReference>
<sequence length="302" mass="34288">MYRIATPETEEDFARYYDFRWLILRKPWNYPPGSEKDEYEGVSEHRMILDGKGEIVAVGRVHLNTSEEAQVRHIAVSGDHQRKGLGQMILSALESVARQLGAERAVTNSRETSIDFFQSCGYRVEAEAPNELNQLKRSQMVKELTENNVLMLHPKWCNELQQTWSETIPISEHMGIKIYQYTGRTFETRASLNKNINIHGTMFAGSIFSLATLTGWGMIHLQLKQQGMDGDIVLGDGDIHYHKPITMQPRALCNIETLSGKFDSLRKGKKCPIKLQVDILDGDTPVAEFKGVYWVLPVTSTT</sequence>
<dbReference type="Gene3D" id="3.40.630.30">
    <property type="match status" value="1"/>
</dbReference>
<proteinExistence type="predicted"/>
<dbReference type="SUPFAM" id="SSF55729">
    <property type="entry name" value="Acyl-CoA N-acyltransferases (Nat)"/>
    <property type="match status" value="1"/>
</dbReference>
<feature type="domain" description="N-acetyltransferase" evidence="3">
    <location>
        <begin position="1"/>
        <end position="145"/>
    </location>
</feature>
<keyword evidence="1 4" id="KW-0808">Transferase</keyword>
<dbReference type="InterPro" id="IPR012660">
    <property type="entry name" value="YiiD_C"/>
</dbReference>
<dbReference type="PANTHER" id="PTHR43877">
    <property type="entry name" value="AMINOALKYLPHOSPHONATE N-ACETYLTRANSFERASE-RELATED-RELATED"/>
    <property type="match status" value="1"/>
</dbReference>
<dbReference type="GO" id="GO:0016787">
    <property type="term" value="F:hydrolase activity"/>
    <property type="evidence" value="ECO:0007669"/>
    <property type="project" value="UniProtKB-KW"/>
</dbReference>
<protein>
    <submittedName>
        <fullName evidence="4">Bifunctional GNAT family N-acetyltransferase/hotdog fold thioesterase</fullName>
        <ecNumber evidence="4">2.3.1.-</ecNumber>
        <ecNumber evidence="4">3.1.2.-</ecNumber>
    </submittedName>
</protein>
<evidence type="ECO:0000259" key="3">
    <source>
        <dbReference type="PROSITE" id="PS51186"/>
    </source>
</evidence>
<keyword evidence="2 4" id="KW-0012">Acyltransferase</keyword>
<dbReference type="CDD" id="cd04301">
    <property type="entry name" value="NAT_SF"/>
    <property type="match status" value="1"/>
</dbReference>
<evidence type="ECO:0000256" key="1">
    <source>
        <dbReference type="ARBA" id="ARBA00022679"/>
    </source>
</evidence>
<accession>A0ABT7SZ65</accession>
<dbReference type="EC" id="2.3.1.-" evidence="4"/>
<evidence type="ECO:0000256" key="2">
    <source>
        <dbReference type="ARBA" id="ARBA00023315"/>
    </source>
</evidence>
<dbReference type="SUPFAM" id="SSF54637">
    <property type="entry name" value="Thioesterase/thiol ester dehydrase-isomerase"/>
    <property type="match status" value="1"/>
</dbReference>
<dbReference type="Gene3D" id="3.10.129.10">
    <property type="entry name" value="Hotdog Thioesterase"/>
    <property type="match status" value="1"/>
</dbReference>
<dbReference type="PROSITE" id="PS51186">
    <property type="entry name" value="GNAT"/>
    <property type="match status" value="1"/>
</dbReference>
<dbReference type="NCBIfam" id="TIGR02447">
    <property type="entry name" value="yiiD_Cterm"/>
    <property type="match status" value="1"/>
</dbReference>
<dbReference type="Pfam" id="PF00583">
    <property type="entry name" value="Acetyltransf_1"/>
    <property type="match status" value="1"/>
</dbReference>
<dbReference type="InterPro" id="IPR029069">
    <property type="entry name" value="HotDog_dom_sf"/>
</dbReference>
<dbReference type="Pfam" id="PF09500">
    <property type="entry name" value="YiiD_C"/>
    <property type="match status" value="1"/>
</dbReference>
<organism evidence="4 5">
    <name type="scientific">Alteromonas arenosi</name>
    <dbReference type="NCBI Taxonomy" id="3055817"/>
    <lineage>
        <taxon>Bacteria</taxon>
        <taxon>Pseudomonadati</taxon>
        <taxon>Pseudomonadota</taxon>
        <taxon>Gammaproteobacteria</taxon>
        <taxon>Alteromonadales</taxon>
        <taxon>Alteromonadaceae</taxon>
        <taxon>Alteromonas/Salinimonas group</taxon>
        <taxon>Alteromonas</taxon>
    </lineage>
</organism>
<evidence type="ECO:0000313" key="5">
    <source>
        <dbReference type="Proteomes" id="UP001234343"/>
    </source>
</evidence>
<dbReference type="GO" id="GO:0016746">
    <property type="term" value="F:acyltransferase activity"/>
    <property type="evidence" value="ECO:0007669"/>
    <property type="project" value="UniProtKB-KW"/>
</dbReference>
<comment type="caution">
    <text evidence="4">The sequence shown here is derived from an EMBL/GenBank/DDBJ whole genome shotgun (WGS) entry which is preliminary data.</text>
</comment>
<name>A0ABT7SZ65_9ALTE</name>
<gene>
    <name evidence="4" type="ORF">QTP81_11925</name>
</gene>
<dbReference type="InterPro" id="IPR000182">
    <property type="entry name" value="GNAT_dom"/>
</dbReference>
<dbReference type="RefSeq" id="WP_289365745.1">
    <property type="nucleotide sequence ID" value="NZ_JAUCBP010000010.1"/>
</dbReference>
<dbReference type="EC" id="3.1.2.-" evidence="4"/>
<evidence type="ECO:0000313" key="4">
    <source>
        <dbReference type="EMBL" id="MDM7861304.1"/>
    </source>
</evidence>
<dbReference type="EMBL" id="JAUCBP010000010">
    <property type="protein sequence ID" value="MDM7861304.1"/>
    <property type="molecule type" value="Genomic_DNA"/>
</dbReference>